<proteinExistence type="predicted"/>
<organism evidence="1 2">
    <name type="scientific">Polaromonas naphthalenivorans (strain CJ2)</name>
    <dbReference type="NCBI Taxonomy" id="365044"/>
    <lineage>
        <taxon>Bacteria</taxon>
        <taxon>Pseudomonadati</taxon>
        <taxon>Pseudomonadota</taxon>
        <taxon>Betaproteobacteria</taxon>
        <taxon>Burkholderiales</taxon>
        <taxon>Comamonadaceae</taxon>
        <taxon>Polaromonas</taxon>
    </lineage>
</organism>
<geneLocation type="plasmid" evidence="1 2">
    <name>pPNAP03</name>
</geneLocation>
<accession>A1VW70</accession>
<keyword evidence="1" id="KW-0614">Plasmid</keyword>
<dbReference type="RefSeq" id="WP_011798269.1">
    <property type="nucleotide sequence ID" value="NC_008759.1"/>
</dbReference>
<protein>
    <submittedName>
        <fullName evidence="1">Uncharacterized protein</fullName>
    </submittedName>
</protein>
<evidence type="ECO:0000313" key="1">
    <source>
        <dbReference type="EMBL" id="ABM39898.1"/>
    </source>
</evidence>
<keyword evidence="2" id="KW-1185">Reference proteome</keyword>
<sequence>MPFFRFFHFHSQFCSIAKPCGLRSPALVAAVEESMRMNFERKFARQWRLMNSPVFGALAWVLALLVHHRTGFGKFRDKGAGGPQAGAQFSTTDAKEALQFSKAANSPQDVPREGPESPPNVDLQDGLASASFISGGVWAIESIEQTPELMLDSWQCFELQLPRLTYRTRHLAGSNVRNWHGQVSSAIVAMDPATRRCTTKSGRVYELGERNGLIGDGQYTWGQWLRINQPSDIVDVTDEIKKMLAGHP</sequence>
<dbReference type="EMBL" id="CP000532">
    <property type="protein sequence ID" value="ABM39898.1"/>
    <property type="molecule type" value="Genomic_DNA"/>
</dbReference>
<dbReference type="AlphaFoldDB" id="A1VW70"/>
<reference evidence="2" key="1">
    <citation type="journal article" date="2009" name="Environ. Microbiol.">
        <title>The genome of Polaromonas naphthalenivorans strain CJ2, isolated from coal tar-contaminated sediment, reveals physiological and metabolic versatility and evolution through extensive horizontal gene transfer.</title>
        <authorList>
            <person name="Yagi J.M."/>
            <person name="Sims D."/>
            <person name="Brettin T."/>
            <person name="Bruce D."/>
            <person name="Madsen E.L."/>
        </authorList>
    </citation>
    <scope>NUCLEOTIDE SEQUENCE [LARGE SCALE GENOMIC DNA]</scope>
    <source>
        <strain evidence="2">CJ2</strain>
        <plasmid evidence="2">Plasmid pPNAP03</plasmid>
    </source>
</reference>
<gene>
    <name evidence="1" type="ordered locus">Pnap_4833</name>
</gene>
<dbReference type="KEGG" id="pna:Pnap_4833"/>
<dbReference type="HOGENOM" id="CLU_1119366_0_0_4"/>
<evidence type="ECO:0000313" key="2">
    <source>
        <dbReference type="Proteomes" id="UP000000644"/>
    </source>
</evidence>
<dbReference type="Proteomes" id="UP000000644">
    <property type="component" value="Plasmid pPNAP03"/>
</dbReference>
<dbReference type="OrthoDB" id="8902190at2"/>
<name>A1VW70_POLNA</name>